<accession>A0A2U2B895</accession>
<keyword evidence="8" id="KW-1185">Reference proteome</keyword>
<evidence type="ECO:0000313" key="7">
    <source>
        <dbReference type="EMBL" id="PWD99288.1"/>
    </source>
</evidence>
<evidence type="ECO:0000256" key="5">
    <source>
        <dbReference type="ARBA" id="ARBA00023237"/>
    </source>
</evidence>
<dbReference type="PROSITE" id="PS51257">
    <property type="entry name" value="PROKAR_LIPOPROTEIN"/>
    <property type="match status" value="1"/>
</dbReference>
<gene>
    <name evidence="7" type="ORF">DDZ16_11885</name>
</gene>
<dbReference type="SUPFAM" id="SSF48452">
    <property type="entry name" value="TPR-like"/>
    <property type="match status" value="1"/>
</dbReference>
<name>A0A2U2B895_9BACT</name>
<keyword evidence="5" id="KW-0998">Cell outer membrane</keyword>
<evidence type="ECO:0000313" key="8">
    <source>
        <dbReference type="Proteomes" id="UP000244956"/>
    </source>
</evidence>
<comment type="subcellular location">
    <subcellularLocation>
        <location evidence="1">Cell outer membrane</location>
    </subcellularLocation>
</comment>
<dbReference type="EMBL" id="QEWP01000008">
    <property type="protein sequence ID" value="PWD99288.1"/>
    <property type="molecule type" value="Genomic_DNA"/>
</dbReference>
<dbReference type="Gene3D" id="1.25.40.390">
    <property type="match status" value="1"/>
</dbReference>
<dbReference type="InterPro" id="IPR011990">
    <property type="entry name" value="TPR-like_helical_dom_sf"/>
</dbReference>
<dbReference type="GO" id="GO:0009279">
    <property type="term" value="C:cell outer membrane"/>
    <property type="evidence" value="ECO:0007669"/>
    <property type="project" value="UniProtKB-SubCell"/>
</dbReference>
<evidence type="ECO:0000256" key="4">
    <source>
        <dbReference type="ARBA" id="ARBA00023136"/>
    </source>
</evidence>
<keyword evidence="3" id="KW-0732">Signal</keyword>
<feature type="domain" description="RagB/SusD" evidence="6">
    <location>
        <begin position="393"/>
        <end position="546"/>
    </location>
</feature>
<dbReference type="AlphaFoldDB" id="A0A2U2B895"/>
<dbReference type="OrthoDB" id="5694214at2"/>
<evidence type="ECO:0000256" key="3">
    <source>
        <dbReference type="ARBA" id="ARBA00022729"/>
    </source>
</evidence>
<comment type="caution">
    <text evidence="7">The sequence shown here is derived from an EMBL/GenBank/DDBJ whole genome shotgun (WGS) entry which is preliminary data.</text>
</comment>
<protein>
    <submittedName>
        <fullName evidence="7">RagB/SusD family nutrient uptake outer membrane protein</fullName>
    </submittedName>
</protein>
<evidence type="ECO:0000259" key="6">
    <source>
        <dbReference type="Pfam" id="PF07980"/>
    </source>
</evidence>
<evidence type="ECO:0000256" key="1">
    <source>
        <dbReference type="ARBA" id="ARBA00004442"/>
    </source>
</evidence>
<dbReference type="Gene3D" id="1.25.40.10">
    <property type="entry name" value="Tetratricopeptide repeat domain"/>
    <property type="match status" value="1"/>
</dbReference>
<keyword evidence="4" id="KW-0472">Membrane</keyword>
<dbReference type="Proteomes" id="UP000244956">
    <property type="component" value="Unassembled WGS sequence"/>
</dbReference>
<proteinExistence type="inferred from homology"/>
<comment type="similarity">
    <text evidence="2">Belongs to the SusD family.</text>
</comment>
<dbReference type="RefSeq" id="WP_109264688.1">
    <property type="nucleotide sequence ID" value="NZ_QEWP01000008.1"/>
</dbReference>
<dbReference type="Gene3D" id="1.10.3780.10">
    <property type="entry name" value="SusD-like"/>
    <property type="match status" value="1"/>
</dbReference>
<evidence type="ECO:0000256" key="2">
    <source>
        <dbReference type="ARBA" id="ARBA00006275"/>
    </source>
</evidence>
<dbReference type="Pfam" id="PF07980">
    <property type="entry name" value="SusD_RagB"/>
    <property type="match status" value="1"/>
</dbReference>
<sequence length="546" mass="60533">MKKITIQNIAIALFFIIGLGSCVDDLELVPIDPNLDTADKVYTSEEKFEQGLAKIYAGFAVSGQTGPDGEGDLGGFDEGHSQYWRGYFVLQQLPTDETVNGWADGNLPKISQVNWGANNEFIRSFYYRALYQVSLANEFIRQANNNAQEDWNGVPQMVAEARFLRALSYWHALDLFGNRIPFVDENSPIGSTLPEPAGENVRGPELFNFIESELLEITGEQGDSQNILPDHSNAMVGQASKGAAWMLLGKLYLNHAVYLGQENDEYYQQAKVFVDKVINEGGFSLVDAEDVSPNDSAYNTPYEYLFLADNYRCNNEIIFSINFDGDNSKTWGGTPYILNASIGGEMIPSDYGTSEAWGGNRTTAKLVSKFDNSDLRAMWFTEGQSLDIAQLDQFTQGYAVTKYKNITREGGFGSNGGNSAFVDINAPVFRLADAYLMAAEIDLRLNGSVSSASQNYIAALRDRAGVGMPGTIDLDFILDERARELYWECHRRTDLVRFGKFSGGDYVWPFKGGAVNGTSVDAKFDLMPIPFTDITANPKLEQNPDY</sequence>
<dbReference type="InterPro" id="IPR012944">
    <property type="entry name" value="SusD_RagB_dom"/>
</dbReference>
<organism evidence="7 8">
    <name type="scientific">Marinilabilia rubra</name>
    <dbReference type="NCBI Taxonomy" id="2162893"/>
    <lineage>
        <taxon>Bacteria</taxon>
        <taxon>Pseudomonadati</taxon>
        <taxon>Bacteroidota</taxon>
        <taxon>Bacteroidia</taxon>
        <taxon>Marinilabiliales</taxon>
        <taxon>Marinilabiliaceae</taxon>
        <taxon>Marinilabilia</taxon>
    </lineage>
</organism>
<reference evidence="7 8" key="1">
    <citation type="submission" date="2018-05" db="EMBL/GenBank/DDBJ databases">
        <title>Marinilabilia rubrum sp. nov., isolated from saltern sediment.</title>
        <authorList>
            <person name="Zhang R."/>
        </authorList>
    </citation>
    <scope>NUCLEOTIDE SEQUENCE [LARGE SCALE GENOMIC DNA]</scope>
    <source>
        <strain evidence="7 8">WTE16</strain>
    </source>
</reference>